<dbReference type="STRING" id="1792290.MSP8886_01810"/>
<evidence type="ECO:0000313" key="1">
    <source>
        <dbReference type="EMBL" id="SBS30428.1"/>
    </source>
</evidence>
<accession>A0A1A8TDK5</accession>
<dbReference type="RefSeq" id="WP_067015226.1">
    <property type="nucleotide sequence ID" value="NZ_FLOB01000003.1"/>
</dbReference>
<reference evidence="1 2" key="1">
    <citation type="submission" date="2016-06" db="EMBL/GenBank/DDBJ databases">
        <authorList>
            <person name="Kjaerup R.B."/>
            <person name="Dalgaard T.S."/>
            <person name="Juul-Madsen H.R."/>
        </authorList>
    </citation>
    <scope>NUCLEOTIDE SEQUENCE [LARGE SCALE GENOMIC DNA]</scope>
    <source>
        <strain evidence="1 2">CECT 8886</strain>
    </source>
</reference>
<organism evidence="1 2">
    <name type="scientific">Marinomonas spartinae</name>
    <dbReference type="NCBI Taxonomy" id="1792290"/>
    <lineage>
        <taxon>Bacteria</taxon>
        <taxon>Pseudomonadati</taxon>
        <taxon>Pseudomonadota</taxon>
        <taxon>Gammaproteobacteria</taxon>
        <taxon>Oceanospirillales</taxon>
        <taxon>Oceanospirillaceae</taxon>
        <taxon>Marinomonas</taxon>
    </lineage>
</organism>
<dbReference type="SUPFAM" id="SSF88874">
    <property type="entry name" value="Receptor-binding domain of short tail fibre protein gp12"/>
    <property type="match status" value="1"/>
</dbReference>
<proteinExistence type="predicted"/>
<evidence type="ECO:0008006" key="3">
    <source>
        <dbReference type="Google" id="ProtNLM"/>
    </source>
</evidence>
<name>A0A1A8TDK5_9GAMM</name>
<dbReference type="EMBL" id="FLOB01000003">
    <property type="protein sequence ID" value="SBS30428.1"/>
    <property type="molecule type" value="Genomic_DNA"/>
</dbReference>
<dbReference type="OrthoDB" id="9810174at2"/>
<protein>
    <recommendedName>
        <fullName evidence="3">Phage Tail Collar Domain protein</fullName>
    </recommendedName>
</protein>
<evidence type="ECO:0000313" key="2">
    <source>
        <dbReference type="Proteomes" id="UP000092544"/>
    </source>
</evidence>
<keyword evidence="2" id="KW-1185">Reference proteome</keyword>
<dbReference type="Proteomes" id="UP000092544">
    <property type="component" value="Unassembled WGS sequence"/>
</dbReference>
<dbReference type="AlphaFoldDB" id="A0A1A8TDK5"/>
<gene>
    <name evidence="1" type="ORF">MSP8886_01810</name>
</gene>
<sequence>MNYPDSNDLYQGKFTDGDPLTGLPASQDFAEQMNAVYDELINLIREGDVVENVGALSQLALSVKNQIRGTSVMTTRGNANDIQLTSPTGKQTVQALKDYDKIYFRVNGSNFDSKVTLTIDGLAPIALSNVVVANQLLQGALVTVTYLEGRFWLTEQINPKTGNDVNDIGKLIVDTTNHTAPGEIVLDGSTLSRAEHPIYWAKVQTISNLIDQAQKDADPQTYSGYYGTGDGKTTFTIPTLGGEFIRGYDNGRGVDAGRGFGSFQVATQIGIASRPSGFWGSSWTDNYITDLVKENFSVGEVNVGGVSTFNSNPSDVRFSKWDSRPRNIAYFFKTRL</sequence>